<feature type="signal peptide" evidence="1">
    <location>
        <begin position="1"/>
        <end position="22"/>
    </location>
</feature>
<reference evidence="2" key="1">
    <citation type="submission" date="2019-12" db="EMBL/GenBank/DDBJ databases">
        <title>An insight into the sialome of adult female Ixodes ricinus ticks feeding for 6 days.</title>
        <authorList>
            <person name="Perner J."/>
            <person name="Ribeiro J.M.C."/>
        </authorList>
    </citation>
    <scope>NUCLEOTIDE SEQUENCE</scope>
    <source>
        <strain evidence="2">Semi-engorged</strain>
        <tissue evidence="2">Salivary glands</tissue>
    </source>
</reference>
<evidence type="ECO:0000256" key="1">
    <source>
        <dbReference type="SAM" id="SignalP"/>
    </source>
</evidence>
<dbReference type="AlphaFoldDB" id="A0A6B0U0H6"/>
<feature type="chain" id="PRO_5025624795" evidence="1">
    <location>
        <begin position="23"/>
        <end position="88"/>
    </location>
</feature>
<evidence type="ECO:0000313" key="2">
    <source>
        <dbReference type="EMBL" id="MXU85962.1"/>
    </source>
</evidence>
<keyword evidence="1" id="KW-0732">Signal</keyword>
<dbReference type="EMBL" id="GIFC01003879">
    <property type="protein sequence ID" value="MXU85962.1"/>
    <property type="molecule type" value="Transcribed_RNA"/>
</dbReference>
<name>A0A6B0U0H6_IXORI</name>
<proteinExistence type="predicted"/>
<sequence length="88" mass="10144">MYILYLMFLSFFFFLTSSLCQGNLSACVLRNIHRLRFEAQCSGISLIQTLLIQTYVQVPSYLFLGRKPPIIQTLHYSNKVLVPLGLKL</sequence>
<organism evidence="2">
    <name type="scientific">Ixodes ricinus</name>
    <name type="common">Common tick</name>
    <name type="synonym">Acarus ricinus</name>
    <dbReference type="NCBI Taxonomy" id="34613"/>
    <lineage>
        <taxon>Eukaryota</taxon>
        <taxon>Metazoa</taxon>
        <taxon>Ecdysozoa</taxon>
        <taxon>Arthropoda</taxon>
        <taxon>Chelicerata</taxon>
        <taxon>Arachnida</taxon>
        <taxon>Acari</taxon>
        <taxon>Parasitiformes</taxon>
        <taxon>Ixodida</taxon>
        <taxon>Ixodoidea</taxon>
        <taxon>Ixodidae</taxon>
        <taxon>Ixodinae</taxon>
        <taxon>Ixodes</taxon>
    </lineage>
</organism>
<accession>A0A6B0U0H6</accession>
<protein>
    <submittedName>
        <fullName evidence="2">Putative secreted protein</fullName>
    </submittedName>
</protein>